<name>A0ABX0P5M2_9BURK</name>
<dbReference type="EMBL" id="JAAQOM010000001">
    <property type="protein sequence ID" value="NIA52287.1"/>
    <property type="molecule type" value="Genomic_DNA"/>
</dbReference>
<evidence type="ECO:0000313" key="1">
    <source>
        <dbReference type="EMBL" id="NIA52287.1"/>
    </source>
</evidence>
<dbReference type="Proteomes" id="UP000716322">
    <property type="component" value="Unassembled WGS sequence"/>
</dbReference>
<evidence type="ECO:0000313" key="2">
    <source>
        <dbReference type="Proteomes" id="UP000716322"/>
    </source>
</evidence>
<comment type="caution">
    <text evidence="1">The sequence shown here is derived from an EMBL/GenBank/DDBJ whole genome shotgun (WGS) entry which is preliminary data.</text>
</comment>
<protein>
    <submittedName>
        <fullName evidence="1">Uncharacterized protein</fullName>
    </submittedName>
</protein>
<accession>A0ABX0P5M2</accession>
<reference evidence="1 2" key="1">
    <citation type="submission" date="2020-03" db="EMBL/GenBank/DDBJ databases">
        <title>Genome sequence of strain Massilia sp. TW-1.</title>
        <authorList>
            <person name="Chaudhary D.K."/>
        </authorList>
    </citation>
    <scope>NUCLEOTIDE SEQUENCE [LARGE SCALE GENOMIC DNA]</scope>
    <source>
        <strain evidence="1 2">TW-1</strain>
    </source>
</reference>
<proteinExistence type="predicted"/>
<gene>
    <name evidence="1" type="ORF">HAV22_01290</name>
</gene>
<keyword evidence="2" id="KW-1185">Reference proteome</keyword>
<sequence length="311" mass="33993">MPISFPVLSRGQLVQVHELDYVLATLDSDGKLDGLPFMPEMAALCGQSFRVTRRVERTCVAGAGMRRMRDTVFLDTARCDGQAHDGCQRGCQMFWKTAWLFPIQAVSSRTRDAPISEHPASLPTRIAERYVCQSTELAGASRPLSRWSVLPFLREIANGDLSWAAFARIATRAARRRLFPGLESESLAGTPGKKSKGALGLAGGDWVDVKGAADIVESLDEHGTNCGLGFTPTMIPAIGQRHQVLYPIRKIIVEQDGRMVHLSNTVVLDGVVCQGTCVNQCPRAEYLYWRESWLDRADGPSMSSVPGSGSV</sequence>
<organism evidence="1 2">
    <name type="scientific">Telluria antibiotica</name>
    <dbReference type="NCBI Taxonomy" id="2717319"/>
    <lineage>
        <taxon>Bacteria</taxon>
        <taxon>Pseudomonadati</taxon>
        <taxon>Pseudomonadota</taxon>
        <taxon>Betaproteobacteria</taxon>
        <taxon>Burkholderiales</taxon>
        <taxon>Oxalobacteraceae</taxon>
        <taxon>Telluria group</taxon>
        <taxon>Telluria</taxon>
    </lineage>
</organism>
<dbReference type="RefSeq" id="WP_166855685.1">
    <property type="nucleotide sequence ID" value="NZ_JAAQOM010000001.1"/>
</dbReference>